<feature type="domain" description="Major facilitator superfamily (MFS) profile" evidence="7">
    <location>
        <begin position="9"/>
        <end position="452"/>
    </location>
</feature>
<evidence type="ECO:0000256" key="2">
    <source>
        <dbReference type="ARBA" id="ARBA00022448"/>
    </source>
</evidence>
<evidence type="ECO:0000313" key="9">
    <source>
        <dbReference type="Proteomes" id="UP000221369"/>
    </source>
</evidence>
<evidence type="ECO:0000256" key="3">
    <source>
        <dbReference type="ARBA" id="ARBA00022692"/>
    </source>
</evidence>
<dbReference type="CDD" id="cd17321">
    <property type="entry name" value="MFS_MMR_MDR_like"/>
    <property type="match status" value="1"/>
</dbReference>
<feature type="transmembrane region" description="Helical" evidence="6">
    <location>
        <begin position="167"/>
        <end position="185"/>
    </location>
</feature>
<feature type="transmembrane region" description="Helical" evidence="6">
    <location>
        <begin position="40"/>
        <end position="63"/>
    </location>
</feature>
<feature type="transmembrane region" description="Helical" evidence="6">
    <location>
        <begin position="424"/>
        <end position="444"/>
    </location>
</feature>
<evidence type="ECO:0000256" key="6">
    <source>
        <dbReference type="SAM" id="Phobius"/>
    </source>
</evidence>
<dbReference type="InterPro" id="IPR011701">
    <property type="entry name" value="MFS"/>
</dbReference>
<dbReference type="InterPro" id="IPR036259">
    <property type="entry name" value="MFS_trans_sf"/>
</dbReference>
<keyword evidence="4 6" id="KW-1133">Transmembrane helix</keyword>
<keyword evidence="3 6" id="KW-0812">Transmembrane</keyword>
<name>A0A2A9DVZ0_9MICO</name>
<gene>
    <name evidence="8" type="ORF">ATJ78_1902</name>
</gene>
<evidence type="ECO:0000256" key="4">
    <source>
        <dbReference type="ARBA" id="ARBA00022989"/>
    </source>
</evidence>
<organism evidence="8 9">
    <name type="scientific">Paramicrobacterium agarici</name>
    <dbReference type="NCBI Taxonomy" id="630514"/>
    <lineage>
        <taxon>Bacteria</taxon>
        <taxon>Bacillati</taxon>
        <taxon>Actinomycetota</taxon>
        <taxon>Actinomycetes</taxon>
        <taxon>Micrococcales</taxon>
        <taxon>Microbacteriaceae</taxon>
        <taxon>Paramicrobacterium</taxon>
    </lineage>
</organism>
<feature type="transmembrane region" description="Helical" evidence="6">
    <location>
        <begin position="268"/>
        <end position="288"/>
    </location>
</feature>
<feature type="transmembrane region" description="Helical" evidence="6">
    <location>
        <begin position="142"/>
        <end position="161"/>
    </location>
</feature>
<feature type="transmembrane region" description="Helical" evidence="6">
    <location>
        <begin position="231"/>
        <end position="247"/>
    </location>
</feature>
<keyword evidence="9" id="KW-1185">Reference proteome</keyword>
<dbReference type="PANTHER" id="PTHR42718">
    <property type="entry name" value="MAJOR FACILITATOR SUPERFAMILY MULTIDRUG TRANSPORTER MFSC"/>
    <property type="match status" value="1"/>
</dbReference>
<proteinExistence type="predicted"/>
<evidence type="ECO:0000313" key="8">
    <source>
        <dbReference type="EMBL" id="PFG30957.1"/>
    </source>
</evidence>
<dbReference type="InterPro" id="IPR020846">
    <property type="entry name" value="MFS_dom"/>
</dbReference>
<dbReference type="GO" id="GO:0005886">
    <property type="term" value="C:plasma membrane"/>
    <property type="evidence" value="ECO:0007669"/>
    <property type="project" value="UniProtKB-SubCell"/>
</dbReference>
<sequence>MTPRRAGIAVAALGVGTLLNPLNSSMIAVALITLRDAFGLDVLTVTWVITAFYLASAAGQPLMGRLGDRFGSRRLFLFGMTVVAVTCVLTPFAPTFWLVCVGRVLLAVGTACAFPGAVALLHPITAQSGLSSPRLLGRLQMANTAGAAVGPVIGGLLVTYLGWQAIFWINVPLAVISFTGVRLFAPVDEARTRQPISKVLVDSDVPGILAFTASLVTLLVFLLGVTDRPRWVLLGLALASAALFAWRELSARTPFIDVRMLVRNRRLLLVYVGFALFNVVYYVVFFGLPQYLEEFGGYRADAVGLLMLPLATLNVLLTPLAARFIERRGIRPAFLLGGAWLVCAALLLTVLSASVMPWAPLVITAMMGVPYCVVSIAMSQALYSSAARESAGVATGIFQTSRYIGAILSTTMLGIAFADGTNPASWLEVTVASTVLAALLLVLVSRWRPSNRTT</sequence>
<keyword evidence="5 6" id="KW-0472">Membrane</keyword>
<feature type="transmembrane region" description="Helical" evidence="6">
    <location>
        <begin position="333"/>
        <end position="352"/>
    </location>
</feature>
<dbReference type="Proteomes" id="UP000221369">
    <property type="component" value="Unassembled WGS sequence"/>
</dbReference>
<feature type="transmembrane region" description="Helical" evidence="6">
    <location>
        <begin position="205"/>
        <end position="225"/>
    </location>
</feature>
<feature type="transmembrane region" description="Helical" evidence="6">
    <location>
        <begin position="400"/>
        <end position="418"/>
    </location>
</feature>
<dbReference type="EMBL" id="PDJE01000001">
    <property type="protein sequence ID" value="PFG30957.1"/>
    <property type="molecule type" value="Genomic_DNA"/>
</dbReference>
<feature type="transmembrane region" description="Helical" evidence="6">
    <location>
        <begin position="75"/>
        <end position="98"/>
    </location>
</feature>
<comment type="subcellular location">
    <subcellularLocation>
        <location evidence="1">Cell membrane</location>
        <topology evidence="1">Multi-pass membrane protein</topology>
    </subcellularLocation>
</comment>
<evidence type="ECO:0000256" key="1">
    <source>
        <dbReference type="ARBA" id="ARBA00004651"/>
    </source>
</evidence>
<accession>A0A2A9DVZ0</accession>
<feature type="transmembrane region" description="Helical" evidence="6">
    <location>
        <begin position="104"/>
        <end position="121"/>
    </location>
</feature>
<keyword evidence="2" id="KW-0813">Transport</keyword>
<dbReference type="PROSITE" id="PS50850">
    <property type="entry name" value="MFS"/>
    <property type="match status" value="1"/>
</dbReference>
<dbReference type="Gene3D" id="1.20.1720.10">
    <property type="entry name" value="Multidrug resistance protein D"/>
    <property type="match status" value="1"/>
</dbReference>
<reference evidence="8 9" key="1">
    <citation type="submission" date="2017-10" db="EMBL/GenBank/DDBJ databases">
        <title>Sequencing the genomes of 1000 actinobacteria strains.</title>
        <authorList>
            <person name="Klenk H.-P."/>
        </authorList>
    </citation>
    <scope>NUCLEOTIDE SEQUENCE [LARGE SCALE GENOMIC DNA]</scope>
    <source>
        <strain evidence="8 9">DSM 21798</strain>
    </source>
</reference>
<dbReference type="GO" id="GO:0022857">
    <property type="term" value="F:transmembrane transporter activity"/>
    <property type="evidence" value="ECO:0007669"/>
    <property type="project" value="InterPro"/>
</dbReference>
<dbReference type="SUPFAM" id="SSF103473">
    <property type="entry name" value="MFS general substrate transporter"/>
    <property type="match status" value="1"/>
</dbReference>
<dbReference type="AlphaFoldDB" id="A0A2A9DVZ0"/>
<dbReference type="Pfam" id="PF07690">
    <property type="entry name" value="MFS_1"/>
    <property type="match status" value="1"/>
</dbReference>
<protein>
    <submittedName>
        <fullName evidence="8">MFS transporter</fullName>
    </submittedName>
</protein>
<evidence type="ECO:0000259" key="7">
    <source>
        <dbReference type="PROSITE" id="PS50850"/>
    </source>
</evidence>
<evidence type="ECO:0000256" key="5">
    <source>
        <dbReference type="ARBA" id="ARBA00023136"/>
    </source>
</evidence>
<dbReference type="Gene3D" id="1.20.1250.20">
    <property type="entry name" value="MFS general substrate transporter like domains"/>
    <property type="match status" value="1"/>
</dbReference>
<feature type="transmembrane region" description="Helical" evidence="6">
    <location>
        <begin position="300"/>
        <end position="321"/>
    </location>
</feature>
<comment type="caution">
    <text evidence="8">The sequence shown here is derived from an EMBL/GenBank/DDBJ whole genome shotgun (WGS) entry which is preliminary data.</text>
</comment>
<feature type="transmembrane region" description="Helical" evidence="6">
    <location>
        <begin position="358"/>
        <end position="379"/>
    </location>
</feature>
<dbReference type="PANTHER" id="PTHR42718:SF9">
    <property type="entry name" value="MAJOR FACILITATOR SUPERFAMILY MULTIDRUG TRANSPORTER MFSC"/>
    <property type="match status" value="1"/>
</dbReference>